<dbReference type="Proteomes" id="UP000554144">
    <property type="component" value="Unassembled WGS sequence"/>
</dbReference>
<organism evidence="3 4">
    <name type="scientific">Pollutimonas harenae</name>
    <dbReference type="NCBI Taxonomy" id="657015"/>
    <lineage>
        <taxon>Bacteria</taxon>
        <taxon>Pseudomonadati</taxon>
        <taxon>Pseudomonadota</taxon>
        <taxon>Betaproteobacteria</taxon>
        <taxon>Burkholderiales</taxon>
        <taxon>Alcaligenaceae</taxon>
        <taxon>Pollutimonas</taxon>
    </lineage>
</organism>
<feature type="transmembrane region" description="Helical" evidence="2">
    <location>
        <begin position="214"/>
        <end position="232"/>
    </location>
</feature>
<accession>A0A853GWG7</accession>
<dbReference type="SUPFAM" id="SSF56112">
    <property type="entry name" value="Protein kinase-like (PK-like)"/>
    <property type="match status" value="1"/>
</dbReference>
<feature type="region of interest" description="Disordered" evidence="1">
    <location>
        <begin position="261"/>
        <end position="284"/>
    </location>
</feature>
<comment type="caution">
    <text evidence="3">The sequence shown here is derived from an EMBL/GenBank/DDBJ whole genome shotgun (WGS) entry which is preliminary data.</text>
</comment>
<reference evidence="3 4" key="1">
    <citation type="submission" date="2020-07" db="EMBL/GenBank/DDBJ databases">
        <title>Taxonomic revisions and descriptions of new bacterial species based on genomic comparisons in the high-G+C-content subgroup of the family Alcaligenaceae.</title>
        <authorList>
            <person name="Szabo A."/>
            <person name="Felfoldi T."/>
        </authorList>
    </citation>
    <scope>NUCLEOTIDE SEQUENCE [LARGE SCALE GENOMIC DNA]</scope>
    <source>
        <strain evidence="3 4">DSM 25667</strain>
    </source>
</reference>
<sequence length="396" mass="42420">MTTGTVHSSGIPLSRSGWLSAGYMLTQADLEKWLAQLCRALLPLHEQNKLYGVVAPDHVLLDSQGCMQITSGHVVPVDSRAASHGLHEEVNQGYAAFEQYVDDPAWPQGPWTDIYGMSALTRSLILKQTPPDAVQRMITDTCVPLQEMGLPGYSPEFLGAIDQGMSLLPQQRFPSIDAFAETLGLSQLAASPSTAAHVPIDAGRSDNEKRKAPIWMIACVVIALIATGAYLMREQSTGMQVNAVPQVHEAKLPHALEMAAAPESEADPAPEPVTTADRSPEPRPVVKAATPIDMEAHEAARIVLLAAEQEAETSEETALADAASANVRVDLSIKPWGEIFINGASQGVSPPLRSLSLKPGEYRVSIVNGKLPPQQQTLTVRAGKPAQLAHDFESGD</sequence>
<keyword evidence="4" id="KW-1185">Reference proteome</keyword>
<dbReference type="OrthoDB" id="9801841at2"/>
<dbReference type="RefSeq" id="WP_130040209.1">
    <property type="nucleotide sequence ID" value="NZ_JACCEV010000003.1"/>
</dbReference>
<keyword evidence="2" id="KW-0812">Transmembrane</keyword>
<name>A0A853GWG7_9BURK</name>
<evidence type="ECO:0000313" key="4">
    <source>
        <dbReference type="Proteomes" id="UP000554144"/>
    </source>
</evidence>
<evidence type="ECO:0000256" key="2">
    <source>
        <dbReference type="SAM" id="Phobius"/>
    </source>
</evidence>
<dbReference type="EMBL" id="JACCEV010000003">
    <property type="protein sequence ID" value="NYT86487.1"/>
    <property type="molecule type" value="Genomic_DNA"/>
</dbReference>
<keyword evidence="2" id="KW-1133">Transmembrane helix</keyword>
<proteinExistence type="predicted"/>
<dbReference type="InterPro" id="IPR011009">
    <property type="entry name" value="Kinase-like_dom_sf"/>
</dbReference>
<gene>
    <name evidence="3" type="ORF">H0A62_12815</name>
</gene>
<evidence type="ECO:0000313" key="3">
    <source>
        <dbReference type="EMBL" id="NYT86487.1"/>
    </source>
</evidence>
<evidence type="ECO:0000256" key="1">
    <source>
        <dbReference type="SAM" id="MobiDB-lite"/>
    </source>
</evidence>
<keyword evidence="2" id="KW-0472">Membrane</keyword>
<dbReference type="Gene3D" id="1.10.510.10">
    <property type="entry name" value="Transferase(Phosphotransferase) domain 1"/>
    <property type="match status" value="1"/>
</dbReference>
<dbReference type="AlphaFoldDB" id="A0A853GWG7"/>
<evidence type="ECO:0008006" key="5">
    <source>
        <dbReference type="Google" id="ProtNLM"/>
    </source>
</evidence>
<protein>
    <recommendedName>
        <fullName evidence="5">PEGA domain-containing protein</fullName>
    </recommendedName>
</protein>